<protein>
    <submittedName>
        <fullName evidence="3">Cytochrome b pre-mRNA-processing protein 3</fullName>
    </submittedName>
</protein>
<evidence type="ECO:0000256" key="1">
    <source>
        <dbReference type="ARBA" id="ARBA00006436"/>
    </source>
</evidence>
<evidence type="ECO:0000259" key="2">
    <source>
        <dbReference type="Pfam" id="PF03981"/>
    </source>
</evidence>
<reference evidence="3 4" key="1">
    <citation type="submission" date="2020-08" db="EMBL/GenBank/DDBJ databases">
        <title>Genomic Encyclopedia of Type Strains, Phase IV (KMG-IV): sequencing the most valuable type-strain genomes for metagenomic binning, comparative biology and taxonomic classification.</title>
        <authorList>
            <person name="Goeker M."/>
        </authorList>
    </citation>
    <scope>NUCLEOTIDE SEQUENCE [LARGE SCALE GENOMIC DNA]</scope>
    <source>
        <strain evidence="3 4">DSM 102255</strain>
    </source>
</reference>
<comment type="similarity">
    <text evidence="1">Belongs to the UPF0174 family.</text>
</comment>
<feature type="domain" description="Ubiquinol-cytochrome c chaperone" evidence="2">
    <location>
        <begin position="38"/>
        <end position="168"/>
    </location>
</feature>
<organism evidence="3 4">
    <name type="scientific">Sphingobium subterraneum</name>
    <dbReference type="NCBI Taxonomy" id="627688"/>
    <lineage>
        <taxon>Bacteria</taxon>
        <taxon>Pseudomonadati</taxon>
        <taxon>Pseudomonadota</taxon>
        <taxon>Alphaproteobacteria</taxon>
        <taxon>Sphingomonadales</taxon>
        <taxon>Sphingomonadaceae</taxon>
        <taxon>Sphingobium</taxon>
    </lineage>
</organism>
<gene>
    <name evidence="3" type="ORF">FHS92_002941</name>
</gene>
<evidence type="ECO:0000313" key="3">
    <source>
        <dbReference type="EMBL" id="MBB6125184.1"/>
    </source>
</evidence>
<name>A0A841J340_9SPHN</name>
<accession>A0A841J340</accession>
<dbReference type="EMBL" id="JACIJP010000005">
    <property type="protein sequence ID" value="MBB6125184.1"/>
    <property type="molecule type" value="Genomic_DNA"/>
</dbReference>
<proteinExistence type="inferred from homology"/>
<dbReference type="Proteomes" id="UP000552700">
    <property type="component" value="Unassembled WGS sequence"/>
</dbReference>
<keyword evidence="4" id="KW-1185">Reference proteome</keyword>
<evidence type="ECO:0000313" key="4">
    <source>
        <dbReference type="Proteomes" id="UP000552700"/>
    </source>
</evidence>
<dbReference type="InterPro" id="IPR021150">
    <property type="entry name" value="Ubiq_cyt_c_chap"/>
</dbReference>
<sequence length="171" mass="18886">MSIFDRLFRRPEDRTVMRPLYDAVVARGRDVRWYVEGAVPDTLDGRFDMIAAILSLVLCRLDHADMRHENVWLTELFVDDMDSQLRQMGIGDVVVGKHIGRMMSALGGRLSAYRAGIAPGGDLADALKRNLYRGEPVDPAAVAFVEKGLRAFSAALQATTPDSLIAGKLPE</sequence>
<comment type="caution">
    <text evidence="3">The sequence shown here is derived from an EMBL/GenBank/DDBJ whole genome shotgun (WGS) entry which is preliminary data.</text>
</comment>
<dbReference type="Pfam" id="PF03981">
    <property type="entry name" value="Ubiq_cyt_C_chap"/>
    <property type="match status" value="1"/>
</dbReference>
<dbReference type="AlphaFoldDB" id="A0A841J340"/>